<evidence type="ECO:0000256" key="1">
    <source>
        <dbReference type="ARBA" id="ARBA00010641"/>
    </source>
</evidence>
<keyword evidence="9" id="KW-1185">Reference proteome</keyword>
<dbReference type="InterPro" id="IPR036388">
    <property type="entry name" value="WH-like_DNA-bd_sf"/>
</dbReference>
<dbReference type="PANTHER" id="PTHR43133">
    <property type="entry name" value="RNA POLYMERASE ECF-TYPE SIGMA FACTO"/>
    <property type="match status" value="1"/>
</dbReference>
<dbReference type="GO" id="GO:0003677">
    <property type="term" value="F:DNA binding"/>
    <property type="evidence" value="ECO:0007669"/>
    <property type="project" value="UniProtKB-KW"/>
</dbReference>
<dbReference type="Gene3D" id="1.10.1740.10">
    <property type="match status" value="1"/>
</dbReference>
<dbReference type="GO" id="GO:0006352">
    <property type="term" value="P:DNA-templated transcription initiation"/>
    <property type="evidence" value="ECO:0007669"/>
    <property type="project" value="InterPro"/>
</dbReference>
<organism evidence="8 9">
    <name type="scientific">Rhodococcus coprophilus</name>
    <dbReference type="NCBI Taxonomy" id="38310"/>
    <lineage>
        <taxon>Bacteria</taxon>
        <taxon>Bacillati</taxon>
        <taxon>Actinomycetota</taxon>
        <taxon>Actinomycetes</taxon>
        <taxon>Mycobacteriales</taxon>
        <taxon>Nocardiaceae</taxon>
        <taxon>Rhodococcus</taxon>
    </lineage>
</organism>
<dbReference type="InterPro" id="IPR013324">
    <property type="entry name" value="RNA_pol_sigma_r3/r4-like"/>
</dbReference>
<feature type="domain" description="RNA polymerase sigma factor 70 region 4 type 2" evidence="7">
    <location>
        <begin position="153"/>
        <end position="205"/>
    </location>
</feature>
<evidence type="ECO:0000256" key="4">
    <source>
        <dbReference type="ARBA" id="ARBA00023125"/>
    </source>
</evidence>
<dbReference type="Pfam" id="PF04542">
    <property type="entry name" value="Sigma70_r2"/>
    <property type="match status" value="1"/>
</dbReference>
<evidence type="ECO:0000259" key="7">
    <source>
        <dbReference type="Pfam" id="PF08281"/>
    </source>
</evidence>
<dbReference type="InterPro" id="IPR007627">
    <property type="entry name" value="RNA_pol_sigma70_r2"/>
</dbReference>
<keyword evidence="4" id="KW-0238">DNA-binding</keyword>
<dbReference type="Gene3D" id="1.10.10.10">
    <property type="entry name" value="Winged helix-like DNA-binding domain superfamily/Winged helix DNA-binding domain"/>
    <property type="match status" value="1"/>
</dbReference>
<name>A0A2X4U2D1_9NOCA</name>
<dbReference type="AlphaFoldDB" id="A0A2X4U2D1"/>
<proteinExistence type="inferred from homology"/>
<dbReference type="InterPro" id="IPR013325">
    <property type="entry name" value="RNA_pol_sigma_r2"/>
</dbReference>
<keyword evidence="5" id="KW-0804">Transcription</keyword>
<evidence type="ECO:0000256" key="2">
    <source>
        <dbReference type="ARBA" id="ARBA00023015"/>
    </source>
</evidence>
<dbReference type="InterPro" id="IPR039425">
    <property type="entry name" value="RNA_pol_sigma-70-like"/>
</dbReference>
<dbReference type="Pfam" id="PF08281">
    <property type="entry name" value="Sigma70_r4_2"/>
    <property type="match status" value="1"/>
</dbReference>
<dbReference type="Proteomes" id="UP000249091">
    <property type="component" value="Chromosome 1"/>
</dbReference>
<comment type="similarity">
    <text evidence="1">Belongs to the sigma-70 factor family. ECF subfamily.</text>
</comment>
<keyword evidence="2" id="KW-0805">Transcription regulation</keyword>
<keyword evidence="3" id="KW-0731">Sigma factor</keyword>
<dbReference type="SUPFAM" id="SSF88946">
    <property type="entry name" value="Sigma2 domain of RNA polymerase sigma factors"/>
    <property type="match status" value="1"/>
</dbReference>
<dbReference type="NCBIfam" id="NF007228">
    <property type="entry name" value="PRK09646.1"/>
    <property type="match status" value="1"/>
</dbReference>
<dbReference type="SUPFAM" id="SSF88659">
    <property type="entry name" value="Sigma3 and sigma4 domains of RNA polymerase sigma factors"/>
    <property type="match status" value="1"/>
</dbReference>
<evidence type="ECO:0000313" key="8">
    <source>
        <dbReference type="EMBL" id="SQI33363.1"/>
    </source>
</evidence>
<dbReference type="NCBIfam" id="TIGR02937">
    <property type="entry name" value="sigma70-ECF"/>
    <property type="match status" value="1"/>
</dbReference>
<dbReference type="STRING" id="1219011.GCA_001895045_02665"/>
<accession>A0A2X4U2D1</accession>
<evidence type="ECO:0000313" key="9">
    <source>
        <dbReference type="Proteomes" id="UP000249091"/>
    </source>
</evidence>
<evidence type="ECO:0000256" key="3">
    <source>
        <dbReference type="ARBA" id="ARBA00023082"/>
    </source>
</evidence>
<dbReference type="EMBL" id="LS483468">
    <property type="protein sequence ID" value="SQI33363.1"/>
    <property type="molecule type" value="Genomic_DNA"/>
</dbReference>
<evidence type="ECO:0000256" key="5">
    <source>
        <dbReference type="ARBA" id="ARBA00023163"/>
    </source>
</evidence>
<dbReference type="InterPro" id="IPR013249">
    <property type="entry name" value="RNA_pol_sigma70_r4_t2"/>
</dbReference>
<dbReference type="GO" id="GO:0016987">
    <property type="term" value="F:sigma factor activity"/>
    <property type="evidence" value="ECO:0007669"/>
    <property type="project" value="UniProtKB-KW"/>
</dbReference>
<reference evidence="8 9" key="1">
    <citation type="submission" date="2018-06" db="EMBL/GenBank/DDBJ databases">
        <authorList>
            <consortium name="Pathogen Informatics"/>
            <person name="Doyle S."/>
        </authorList>
    </citation>
    <scope>NUCLEOTIDE SEQUENCE [LARGE SCALE GENOMIC DNA]</scope>
    <source>
        <strain evidence="8 9">NCTC10994</strain>
    </source>
</reference>
<dbReference type="KEGG" id="rcr:NCTC10994_02548"/>
<dbReference type="InterPro" id="IPR014284">
    <property type="entry name" value="RNA_pol_sigma-70_dom"/>
</dbReference>
<evidence type="ECO:0000259" key="6">
    <source>
        <dbReference type="Pfam" id="PF04542"/>
    </source>
</evidence>
<protein>
    <submittedName>
        <fullName evidence="8">RNA polymerase sigma factor SigK</fullName>
    </submittedName>
</protein>
<gene>
    <name evidence="8" type="primary">sigK</name>
    <name evidence="8" type="ORF">NCTC10994_02548</name>
</gene>
<dbReference type="PANTHER" id="PTHR43133:SF66">
    <property type="entry name" value="ECF RNA POLYMERASE SIGMA FACTOR SIGK"/>
    <property type="match status" value="1"/>
</dbReference>
<sequence length="216" mass="24183">MVLYTDVLSRRFRPARLSIDERTEPMTGVGRDTDTLGALLTRVAAQDQDAFAELYDATRARVFGMVLRVLRDPGYSEETTQEVYLQVWRSAGSFDESQGSALSWIITLAHRRAVDRVRSEQSGADRESRYGSSSVDSAFDSVSEEVTQRDDRRRVTDCLGSLTDLQRKSVELAYYGGYTYREVAEELSSTLPTVKSRIRDGLLRLKTCLGVTSDGA</sequence>
<dbReference type="CDD" id="cd06171">
    <property type="entry name" value="Sigma70_r4"/>
    <property type="match status" value="1"/>
</dbReference>
<feature type="domain" description="RNA polymerase sigma-70 region 2" evidence="6">
    <location>
        <begin position="54"/>
        <end position="121"/>
    </location>
</feature>